<gene>
    <name evidence="2" type="ORF">U0070_004127</name>
</gene>
<feature type="compositionally biased region" description="Low complexity" evidence="1">
    <location>
        <begin position="10"/>
        <end position="21"/>
    </location>
</feature>
<evidence type="ECO:0000313" key="3">
    <source>
        <dbReference type="Proteomes" id="UP001488838"/>
    </source>
</evidence>
<keyword evidence="3" id="KW-1185">Reference proteome</keyword>
<sequence length="30" mass="3451">MLCTVVSAPSQKSRNQSSRSSNRTEPRRMR</sequence>
<proteinExistence type="predicted"/>
<reference evidence="2 3" key="1">
    <citation type="journal article" date="2023" name="bioRxiv">
        <title>Conserved and derived expression patterns and positive selection on dental genes reveal complex evolutionary context of ever-growing rodent molars.</title>
        <authorList>
            <person name="Calamari Z.T."/>
            <person name="Song A."/>
            <person name="Cohen E."/>
            <person name="Akter M."/>
            <person name="Roy R.D."/>
            <person name="Hallikas O."/>
            <person name="Christensen M.M."/>
            <person name="Li P."/>
            <person name="Marangoni P."/>
            <person name="Jernvall J."/>
            <person name="Klein O.D."/>
        </authorList>
    </citation>
    <scope>NUCLEOTIDE SEQUENCE [LARGE SCALE GENOMIC DNA]</scope>
    <source>
        <strain evidence="2">V071</strain>
    </source>
</reference>
<comment type="caution">
    <text evidence="2">The sequence shown here is derived from an EMBL/GenBank/DDBJ whole genome shotgun (WGS) entry which is preliminary data.</text>
</comment>
<dbReference type="AlphaFoldDB" id="A0AAW0KBV5"/>
<organism evidence="2 3">
    <name type="scientific">Myodes glareolus</name>
    <name type="common">Bank vole</name>
    <name type="synonym">Clethrionomys glareolus</name>
    <dbReference type="NCBI Taxonomy" id="447135"/>
    <lineage>
        <taxon>Eukaryota</taxon>
        <taxon>Metazoa</taxon>
        <taxon>Chordata</taxon>
        <taxon>Craniata</taxon>
        <taxon>Vertebrata</taxon>
        <taxon>Euteleostomi</taxon>
        <taxon>Mammalia</taxon>
        <taxon>Eutheria</taxon>
        <taxon>Euarchontoglires</taxon>
        <taxon>Glires</taxon>
        <taxon>Rodentia</taxon>
        <taxon>Myomorpha</taxon>
        <taxon>Muroidea</taxon>
        <taxon>Cricetidae</taxon>
        <taxon>Arvicolinae</taxon>
        <taxon>Myodes</taxon>
    </lineage>
</organism>
<accession>A0AAW0KBV5</accession>
<name>A0AAW0KBV5_MYOGA</name>
<dbReference type="EMBL" id="JBBHLL010000001">
    <property type="protein sequence ID" value="KAK7836036.1"/>
    <property type="molecule type" value="Genomic_DNA"/>
</dbReference>
<dbReference type="Proteomes" id="UP001488838">
    <property type="component" value="Unassembled WGS sequence"/>
</dbReference>
<feature type="region of interest" description="Disordered" evidence="1">
    <location>
        <begin position="1"/>
        <end position="30"/>
    </location>
</feature>
<protein>
    <submittedName>
        <fullName evidence="2">Uncharacterized protein</fullName>
    </submittedName>
</protein>
<evidence type="ECO:0000256" key="1">
    <source>
        <dbReference type="SAM" id="MobiDB-lite"/>
    </source>
</evidence>
<evidence type="ECO:0000313" key="2">
    <source>
        <dbReference type="EMBL" id="KAK7836036.1"/>
    </source>
</evidence>